<evidence type="ECO:0000313" key="3">
    <source>
        <dbReference type="EMBL" id="MBC2603193.1"/>
    </source>
</evidence>
<name>A0A7X1E5L2_9BACT</name>
<dbReference type="InterPro" id="IPR024534">
    <property type="entry name" value="JetD_C"/>
</dbReference>
<evidence type="ECO:0000313" key="2">
    <source>
        <dbReference type="EMBL" id="MBC2603168.1"/>
    </source>
</evidence>
<accession>A0A7X1E5L2</accession>
<organism evidence="2 4">
    <name type="scientific">Puniceicoccus vermicola</name>
    <dbReference type="NCBI Taxonomy" id="388746"/>
    <lineage>
        <taxon>Bacteria</taxon>
        <taxon>Pseudomonadati</taxon>
        <taxon>Verrucomicrobiota</taxon>
        <taxon>Opitutia</taxon>
        <taxon>Puniceicoccales</taxon>
        <taxon>Puniceicoccaceae</taxon>
        <taxon>Puniceicoccus</taxon>
    </lineage>
</organism>
<comment type="caution">
    <text evidence="2">The sequence shown here is derived from an EMBL/GenBank/DDBJ whole genome shotgun (WGS) entry which is preliminary data.</text>
</comment>
<dbReference type="EMBL" id="JACHVA010000124">
    <property type="protein sequence ID" value="MBC2603193.1"/>
    <property type="molecule type" value="Genomic_DNA"/>
</dbReference>
<dbReference type="RefSeq" id="WP_185693808.1">
    <property type="nucleotide sequence ID" value="NZ_JACHVA010000123.1"/>
</dbReference>
<feature type="domain" description="Wadjet protein JetD C-terminal" evidence="1">
    <location>
        <begin position="1"/>
        <end position="66"/>
    </location>
</feature>
<keyword evidence="4" id="KW-1185">Reference proteome</keyword>
<feature type="non-terminal residue" evidence="2">
    <location>
        <position position="1"/>
    </location>
</feature>
<dbReference type="EMBL" id="JACHVA010000123">
    <property type="protein sequence ID" value="MBC2603168.1"/>
    <property type="molecule type" value="Genomic_DNA"/>
</dbReference>
<gene>
    <name evidence="2" type="ORF">H5P30_15405</name>
    <name evidence="3" type="ORF">H5P30_15530</name>
</gene>
<sequence length="83" mass="9827">HVESLMMNLETWKHFSSRTQKHEAAQSISDREFDSLNPGERSMVEMLRENSGLRLEQEHIDFEYIKVVFRSCFNLIGMTQGHR</sequence>
<dbReference type="AlphaFoldDB" id="A0A7X1E5L2"/>
<evidence type="ECO:0000259" key="1">
    <source>
        <dbReference type="Pfam" id="PF09983"/>
    </source>
</evidence>
<dbReference type="Proteomes" id="UP000525652">
    <property type="component" value="Unassembled WGS sequence"/>
</dbReference>
<reference evidence="2 4" key="1">
    <citation type="submission" date="2020-07" db="EMBL/GenBank/DDBJ databases">
        <authorList>
            <person name="Feng X."/>
        </authorList>
    </citation>
    <scope>NUCLEOTIDE SEQUENCE [LARGE SCALE GENOMIC DNA]</scope>
    <source>
        <strain evidence="2 4">JCM14086</strain>
    </source>
</reference>
<protein>
    <recommendedName>
        <fullName evidence="1">Wadjet protein JetD C-terminal domain-containing protein</fullName>
    </recommendedName>
</protein>
<dbReference type="Pfam" id="PF09983">
    <property type="entry name" value="JetD_C"/>
    <property type="match status" value="1"/>
</dbReference>
<proteinExistence type="predicted"/>
<evidence type="ECO:0000313" key="4">
    <source>
        <dbReference type="Proteomes" id="UP000525652"/>
    </source>
</evidence>